<dbReference type="InterPro" id="IPR002491">
    <property type="entry name" value="ABC_transptr_periplasmic_BD"/>
</dbReference>
<dbReference type="Gene3D" id="3.30.200.20">
    <property type="entry name" value="Phosphorylase Kinase, domain 1"/>
    <property type="match status" value="1"/>
</dbReference>
<dbReference type="PROSITE" id="PS50983">
    <property type="entry name" value="FE_B12_PBP"/>
    <property type="match status" value="1"/>
</dbReference>
<evidence type="ECO:0000256" key="5">
    <source>
        <dbReference type="ARBA" id="ARBA00022679"/>
    </source>
</evidence>
<name>A0A1S6GKZ9_9MYCO</name>
<dbReference type="Pfam" id="PF01497">
    <property type="entry name" value="Peripla_BP_2"/>
    <property type="match status" value="1"/>
</dbReference>
<feature type="compositionally biased region" description="Polar residues" evidence="12">
    <location>
        <begin position="294"/>
        <end position="307"/>
    </location>
</feature>
<evidence type="ECO:0000313" key="16">
    <source>
        <dbReference type="EMBL" id="AQS22523.1"/>
    </source>
</evidence>
<geneLocation type="plasmid" evidence="16">
    <name>pCBMA213_2</name>
</geneLocation>
<evidence type="ECO:0000256" key="1">
    <source>
        <dbReference type="ARBA" id="ARBA00004162"/>
    </source>
</evidence>
<evidence type="ECO:0000256" key="13">
    <source>
        <dbReference type="SAM" id="Phobius"/>
    </source>
</evidence>
<feature type="domain" description="Protein kinase" evidence="14">
    <location>
        <begin position="15"/>
        <end position="289"/>
    </location>
</feature>
<evidence type="ECO:0000256" key="11">
    <source>
        <dbReference type="ARBA" id="ARBA00023136"/>
    </source>
</evidence>
<dbReference type="SUPFAM" id="SSF56112">
    <property type="entry name" value="Protein kinase-like (PK-like)"/>
    <property type="match status" value="1"/>
</dbReference>
<evidence type="ECO:0000256" key="7">
    <source>
        <dbReference type="ARBA" id="ARBA00022741"/>
    </source>
</evidence>
<organism evidence="16">
    <name type="scientific">Mycolicibacterium sp. CBMA 213</name>
    <dbReference type="NCBI Taxonomy" id="1968788"/>
    <lineage>
        <taxon>Bacteria</taxon>
        <taxon>Bacillati</taxon>
        <taxon>Actinomycetota</taxon>
        <taxon>Actinomycetes</taxon>
        <taxon>Mycobacteriales</taxon>
        <taxon>Mycobacteriaceae</taxon>
        <taxon>Mycolicibacterium</taxon>
    </lineage>
</organism>
<feature type="compositionally biased region" description="Gly residues" evidence="12">
    <location>
        <begin position="348"/>
        <end position="360"/>
    </location>
</feature>
<dbReference type="PANTHER" id="PTHR43289">
    <property type="entry name" value="MITOGEN-ACTIVATED PROTEIN KINASE KINASE KINASE 20-RELATED"/>
    <property type="match status" value="1"/>
</dbReference>
<feature type="compositionally biased region" description="Pro residues" evidence="12">
    <location>
        <begin position="361"/>
        <end position="375"/>
    </location>
</feature>
<comment type="subcellular location">
    <subcellularLocation>
        <location evidence="1">Cell membrane</location>
        <topology evidence="1">Single-pass membrane protein</topology>
    </subcellularLocation>
</comment>
<dbReference type="InterPro" id="IPR008271">
    <property type="entry name" value="Ser/Thr_kinase_AS"/>
</dbReference>
<dbReference type="SUPFAM" id="SSF53807">
    <property type="entry name" value="Helical backbone' metal receptor"/>
    <property type="match status" value="1"/>
</dbReference>
<evidence type="ECO:0000256" key="8">
    <source>
        <dbReference type="ARBA" id="ARBA00022777"/>
    </source>
</evidence>
<dbReference type="EMBL" id="KY349138">
    <property type="protein sequence ID" value="AQS22523.1"/>
    <property type="molecule type" value="Genomic_DNA"/>
</dbReference>
<keyword evidence="4" id="KW-0723">Serine/threonine-protein kinase</keyword>
<keyword evidence="3" id="KW-1003">Cell membrane</keyword>
<dbReference type="FunFam" id="1.10.510.10:FF:000021">
    <property type="entry name" value="Serine/threonine protein kinase"/>
    <property type="match status" value="1"/>
</dbReference>
<dbReference type="Pfam" id="PF00069">
    <property type="entry name" value="Pkinase"/>
    <property type="match status" value="1"/>
</dbReference>
<dbReference type="SMART" id="SM00220">
    <property type="entry name" value="S_TKc"/>
    <property type="match status" value="1"/>
</dbReference>
<keyword evidence="9" id="KW-0067">ATP-binding</keyword>
<keyword evidence="6 13" id="KW-0812">Transmembrane</keyword>
<keyword evidence="10 13" id="KW-1133">Transmembrane helix</keyword>
<keyword evidence="11 13" id="KW-0472">Membrane</keyword>
<keyword evidence="8 16" id="KW-0418">Kinase</keyword>
<reference evidence="16" key="1">
    <citation type="submission" date="2016-12" db="EMBL/GenBank/DDBJ databases">
        <title>Complete plasmid sequence carrying type IV-like and type VII secretion systems from an atypical mycobacteria strain.</title>
        <authorList>
            <person name="Morgado S."/>
            <person name="Marin M."/>
            <person name="Fonseca E."/>
            <person name="Freitas F."/>
            <person name="Vicente A.C."/>
        </authorList>
    </citation>
    <scope>NUCLEOTIDE SEQUENCE</scope>
    <source>
        <strain evidence="16">CBMA 213</strain>
        <plasmid evidence="16">pCBMA213_2</plasmid>
    </source>
</reference>
<dbReference type="PANTHER" id="PTHR43289:SF6">
    <property type="entry name" value="SERINE_THREONINE-PROTEIN KINASE NEKL-3"/>
    <property type="match status" value="1"/>
</dbReference>
<dbReference type="Gene3D" id="1.10.510.10">
    <property type="entry name" value="Transferase(Phosphotransferase) domain 1"/>
    <property type="match status" value="1"/>
</dbReference>
<dbReference type="InterPro" id="IPR000719">
    <property type="entry name" value="Prot_kinase_dom"/>
</dbReference>
<dbReference type="CDD" id="cd14014">
    <property type="entry name" value="STKc_PknB_like"/>
    <property type="match status" value="1"/>
</dbReference>
<evidence type="ECO:0000256" key="12">
    <source>
        <dbReference type="SAM" id="MobiDB-lite"/>
    </source>
</evidence>
<evidence type="ECO:0000256" key="2">
    <source>
        <dbReference type="ARBA" id="ARBA00012513"/>
    </source>
</evidence>
<proteinExistence type="predicted"/>
<feature type="region of interest" description="Disordered" evidence="12">
    <location>
        <begin position="289"/>
        <end position="378"/>
    </location>
</feature>
<protein>
    <recommendedName>
        <fullName evidence="2">non-specific serine/threonine protein kinase</fullName>
        <ecNumber evidence="2">2.7.11.1</ecNumber>
    </recommendedName>
</protein>
<keyword evidence="16" id="KW-0614">Plasmid</keyword>
<evidence type="ECO:0000259" key="14">
    <source>
        <dbReference type="PROSITE" id="PS50011"/>
    </source>
</evidence>
<evidence type="ECO:0000256" key="9">
    <source>
        <dbReference type="ARBA" id="ARBA00022840"/>
    </source>
</evidence>
<gene>
    <name evidence="16" type="primary">pknJ</name>
    <name evidence="16" type="ORF">pCBMA213_2_00159</name>
</gene>
<dbReference type="PROSITE" id="PS00108">
    <property type="entry name" value="PROTEIN_KINASE_ST"/>
    <property type="match status" value="1"/>
</dbReference>
<dbReference type="AlphaFoldDB" id="A0A1S6GKZ9"/>
<dbReference type="InterPro" id="IPR011009">
    <property type="entry name" value="Kinase-like_dom_sf"/>
</dbReference>
<dbReference type="EC" id="2.7.11.1" evidence="2"/>
<dbReference type="GO" id="GO:0080090">
    <property type="term" value="P:regulation of primary metabolic process"/>
    <property type="evidence" value="ECO:0007669"/>
    <property type="project" value="UniProtKB-ARBA"/>
</dbReference>
<dbReference type="GO" id="GO:0004674">
    <property type="term" value="F:protein serine/threonine kinase activity"/>
    <property type="evidence" value="ECO:0007669"/>
    <property type="project" value="UniProtKB-KW"/>
</dbReference>
<evidence type="ECO:0000256" key="6">
    <source>
        <dbReference type="ARBA" id="ARBA00022692"/>
    </source>
</evidence>
<feature type="transmembrane region" description="Helical" evidence="13">
    <location>
        <begin position="383"/>
        <end position="404"/>
    </location>
</feature>
<keyword evidence="5 16" id="KW-0808">Transferase</keyword>
<dbReference type="PROSITE" id="PS50011">
    <property type="entry name" value="PROTEIN_KINASE_DOM"/>
    <property type="match status" value="1"/>
</dbReference>
<dbReference type="GO" id="GO:0005524">
    <property type="term" value="F:ATP binding"/>
    <property type="evidence" value="ECO:0007669"/>
    <property type="project" value="UniProtKB-KW"/>
</dbReference>
<feature type="domain" description="Fe/B12 periplasmic-binding" evidence="15">
    <location>
        <begin position="433"/>
        <end position="693"/>
    </location>
</feature>
<keyword evidence="7" id="KW-0547">Nucleotide-binding</keyword>
<evidence type="ECO:0000256" key="4">
    <source>
        <dbReference type="ARBA" id="ARBA00022527"/>
    </source>
</evidence>
<sequence>MTSSGFQPGDVVSGYRIEGVLGHGGMGIVYKAANPTLPRSDALKILDAALSRDSTFQARFEREAAVAAQLSHQNIVAVYAQGKTEGGQLWIAMQLVAGTDAGDVLTSGGMTAGRAVHIVTEVAKALDYAHRNGIVHRDIKPANFLLAPDKHDADEERVFLADFGIARAYDDAAHLTTDGTVMASVAYASPEALAGGIVDHRSDIYSLGCSLYTLLTRKSPFAGLPGGVSAIMAAHLQAPPPRATDVVPELPRAIDAVIAKAMAKNPAERYQSAKELAAAAAAAINDPTMAIPRSTATQEWSARSQTRPGGPSGPIPPAYSSGPQPLPYPPTDGYNISQGPTQPRGLVSPGGPGGPYGPGGPGGPRPGGPSGPPAPTQARKKRLIIAGAVLAVIALVVGVGMVFYTAGPSKAPYTAQTFNHVHGSTEIKEAPTAIAAIGPGDADAVLSLGLQPVAIGGVKANPPSWLQDKITGKPAIMNFVDTNTIKGAHPDVIIATGDMDDATYQRLVAIAPTIARPSDTSQVWNWQTQLQWIGKIVGRDHDATSLVAQVGAQQTDLKNQNAKLVGKTVSVVNYSDDGVTQTLTPSFAADYLTGLGLNYDNKLVRQPDDKGPTRVMADQTKLYLIQSNVVIVVRTDKAAGGGGQAGLPGALTANPGLIVVDDPGTVAALADPGGYLAIQYLDSRLVPELSSAN</sequence>
<evidence type="ECO:0000259" key="15">
    <source>
        <dbReference type="PROSITE" id="PS50983"/>
    </source>
</evidence>
<dbReference type="RefSeq" id="WP_155909846.1">
    <property type="nucleotide sequence ID" value="NZ_KY349138.1"/>
</dbReference>
<accession>A0A1S6GKZ9</accession>
<dbReference type="GO" id="GO:0005886">
    <property type="term" value="C:plasma membrane"/>
    <property type="evidence" value="ECO:0007669"/>
    <property type="project" value="UniProtKB-SubCell"/>
</dbReference>
<evidence type="ECO:0000256" key="10">
    <source>
        <dbReference type="ARBA" id="ARBA00022989"/>
    </source>
</evidence>
<dbReference type="Gene3D" id="3.40.50.1980">
    <property type="entry name" value="Nitrogenase molybdenum iron protein domain"/>
    <property type="match status" value="2"/>
</dbReference>
<evidence type="ECO:0000256" key="3">
    <source>
        <dbReference type="ARBA" id="ARBA00022475"/>
    </source>
</evidence>